<reference evidence="15" key="1">
    <citation type="submission" date="2022-01" db="EMBL/GenBank/DDBJ databases">
        <authorList>
            <person name="King R."/>
        </authorList>
    </citation>
    <scope>NUCLEOTIDE SEQUENCE</scope>
</reference>
<feature type="domain" description="Beta-mannosidase-like galactose-binding" evidence="14">
    <location>
        <begin position="37"/>
        <end position="227"/>
    </location>
</feature>
<dbReference type="EC" id="3.2.1.25" evidence="4"/>
<dbReference type="Proteomes" id="UP001152799">
    <property type="component" value="Chromosome 2"/>
</dbReference>
<comment type="similarity">
    <text evidence="3">Belongs to the glycosyl hydrolase 2 family.</text>
</comment>
<dbReference type="SUPFAM" id="SSF51445">
    <property type="entry name" value="(Trans)glycosidases"/>
    <property type="match status" value="1"/>
</dbReference>
<dbReference type="InterPro" id="IPR008979">
    <property type="entry name" value="Galactose-bd-like_sf"/>
</dbReference>
<dbReference type="GO" id="GO:0006516">
    <property type="term" value="P:glycoprotein catabolic process"/>
    <property type="evidence" value="ECO:0007669"/>
    <property type="project" value="TreeGrafter"/>
</dbReference>
<dbReference type="Gene3D" id="2.60.120.260">
    <property type="entry name" value="Galactose-binding domain-like"/>
    <property type="match status" value="1"/>
</dbReference>
<dbReference type="SUPFAM" id="SSF49303">
    <property type="entry name" value="beta-Galactosidase/glucuronidase domain"/>
    <property type="match status" value="1"/>
</dbReference>
<dbReference type="Pfam" id="PF00703">
    <property type="entry name" value="Glyco_hydro_2"/>
    <property type="match status" value="1"/>
</dbReference>
<evidence type="ECO:0000256" key="8">
    <source>
        <dbReference type="ARBA" id="ARBA00023228"/>
    </source>
</evidence>
<evidence type="ECO:0000256" key="6">
    <source>
        <dbReference type="ARBA" id="ARBA00022801"/>
    </source>
</evidence>
<dbReference type="FunFam" id="2.60.40.10:FF:000650">
    <property type="entry name" value="Mannosidase beta"/>
    <property type="match status" value="1"/>
</dbReference>
<evidence type="ECO:0000256" key="7">
    <source>
        <dbReference type="ARBA" id="ARBA00023180"/>
    </source>
</evidence>
<comment type="subcellular location">
    <subcellularLocation>
        <location evidence="2">Lysosome</location>
    </subcellularLocation>
</comment>
<dbReference type="InterPro" id="IPR050887">
    <property type="entry name" value="Beta-mannosidase_GH2"/>
</dbReference>
<dbReference type="InterPro" id="IPR041625">
    <property type="entry name" value="Beta-mannosidase_Ig"/>
</dbReference>
<feature type="domain" description="Glycoside hydrolase family 2 immunoglobulin-like beta-sandwich" evidence="12">
    <location>
        <begin position="241"/>
        <end position="354"/>
    </location>
</feature>
<organism evidence="15 16">
    <name type="scientific">Ceutorhynchus assimilis</name>
    <name type="common">cabbage seed weevil</name>
    <dbReference type="NCBI Taxonomy" id="467358"/>
    <lineage>
        <taxon>Eukaryota</taxon>
        <taxon>Metazoa</taxon>
        <taxon>Ecdysozoa</taxon>
        <taxon>Arthropoda</taxon>
        <taxon>Hexapoda</taxon>
        <taxon>Insecta</taxon>
        <taxon>Pterygota</taxon>
        <taxon>Neoptera</taxon>
        <taxon>Endopterygota</taxon>
        <taxon>Coleoptera</taxon>
        <taxon>Polyphaga</taxon>
        <taxon>Cucujiformia</taxon>
        <taxon>Curculionidae</taxon>
        <taxon>Ceutorhynchinae</taxon>
        <taxon>Ceutorhynchus</taxon>
    </lineage>
</organism>
<dbReference type="Pfam" id="PF17753">
    <property type="entry name" value="Ig_mannosidase"/>
    <property type="match status" value="1"/>
</dbReference>
<dbReference type="EMBL" id="OU892278">
    <property type="protein sequence ID" value="CAG9764679.1"/>
    <property type="molecule type" value="Genomic_DNA"/>
</dbReference>
<feature type="domain" description="Beta-mannosidase Ig-fold" evidence="13">
    <location>
        <begin position="840"/>
        <end position="916"/>
    </location>
</feature>
<evidence type="ECO:0000313" key="16">
    <source>
        <dbReference type="Proteomes" id="UP001152799"/>
    </source>
</evidence>
<comment type="catalytic activity">
    <reaction evidence="1">
        <text>Hydrolysis of terminal, non-reducing beta-D-mannose residues in beta-D-mannosides.</text>
        <dbReference type="EC" id="3.2.1.25"/>
    </reaction>
</comment>
<keyword evidence="16" id="KW-1185">Reference proteome</keyword>
<sequence>MGTQEIWFLALFVAGSHGKSAVTQSLDGTWTTSAFTKTNYYYEFPAIVPGGIYTDLMKSGIIKDVFYGFNDNSTKWVGNINWTYTLNFTGELIEIRHKKCISICFSVEEGLMKYDTVNLVFEGVDTFASIELNGVIIGETQNMFVRYVYDIKNVLKAQGNNTIKIFFANPVERGLHLNNKQLEKYRIPWECPPDAYHGECHINMLRKMQASFSWDWGPSFPSMGLWKPVYLQAYDVTAFRHVVPRVVEDEQSWIVYVDVYFENNQRSYVQGKLTLKLHCDLTEILYNISDVNATMNENGEIATYGQIANIDKGWIHEWWPNGYGDQPLYELEIIFASGDNYQDVIIKTQRIGFRTVELVQEPLGTGATFYFKVNGEPIFAKGSNEIPINVLPELGQDKETIDFLLRSAKDVNMNMLRVWGGGVYESDYFYEVADKLGIMIWQDFMFACSLYPATEEFLNNVVAEVNHNTKRLYYHPSIVIYSGNNENEGVLVDNWYGTRDNFSLYKSDYVDLYINTVRKEFNRITRNGAIFISSSPTNGKLTESEGWIGQSPGNQYWGDVHYYNYVLDPWNPDTYPIPRFCSEYGYQSLPFKDTWLTATNNTADLVISGDFMKWRQHHPAGNAEMALLIAENINLPDMKSDAYTNAFIYLSQVYASQSVKVETEHYRRYRSYLTDNGKGYTMGALYWQLNDVWVAPTWSSIDYTGRWKMLHYFAKDFFANIIVTGYINVARVLQVYTVNDQLSPVENVSIIVKAYKYDSPDFIPFIEDWVTEDLNASASQLVYTKSIDEIFSRFNLDKSSCFFTFVVHKNSSLTDYVHISPVNYIFPGKLKDSTLSSANVTISSVTKSGDNTFDITVKSDNIALFVWLNSHEIKGIFSENGFLQLENLRVVSFKSSTNNTVDELRDTLTVTHLKDSRWV</sequence>
<accession>A0A9N9MKB7</accession>
<evidence type="ECO:0000259" key="14">
    <source>
        <dbReference type="Pfam" id="PF22666"/>
    </source>
</evidence>
<proteinExistence type="inferred from homology"/>
<dbReference type="Gene3D" id="2.60.40.10">
    <property type="entry name" value="Immunoglobulins"/>
    <property type="match status" value="2"/>
</dbReference>
<dbReference type="InterPro" id="IPR006102">
    <property type="entry name" value="Ig-like_GH2"/>
</dbReference>
<evidence type="ECO:0000313" key="15">
    <source>
        <dbReference type="EMBL" id="CAG9764679.1"/>
    </source>
</evidence>
<feature type="chain" id="PRO_5040287467" description="beta-mannosidase" evidence="11">
    <location>
        <begin position="19"/>
        <end position="919"/>
    </location>
</feature>
<dbReference type="FunFam" id="2.60.120.260:FF:000060">
    <property type="entry name" value="Probable beta-mannosidase"/>
    <property type="match status" value="1"/>
</dbReference>
<dbReference type="SUPFAM" id="SSF49785">
    <property type="entry name" value="Galactose-binding domain-like"/>
    <property type="match status" value="1"/>
</dbReference>
<dbReference type="InterPro" id="IPR017853">
    <property type="entry name" value="GH"/>
</dbReference>
<keyword evidence="9" id="KW-0326">Glycosidase</keyword>
<dbReference type="GO" id="GO:0005975">
    <property type="term" value="P:carbohydrate metabolic process"/>
    <property type="evidence" value="ECO:0007669"/>
    <property type="project" value="InterPro"/>
</dbReference>
<keyword evidence="6" id="KW-0378">Hydrolase</keyword>
<dbReference type="AlphaFoldDB" id="A0A9N9MKB7"/>
<dbReference type="GO" id="GO:0005764">
    <property type="term" value="C:lysosome"/>
    <property type="evidence" value="ECO:0007669"/>
    <property type="project" value="UniProtKB-SubCell"/>
</dbReference>
<dbReference type="GO" id="GO:0004567">
    <property type="term" value="F:beta-mannosidase activity"/>
    <property type="evidence" value="ECO:0007669"/>
    <property type="project" value="UniProtKB-EC"/>
</dbReference>
<dbReference type="Pfam" id="PF22666">
    <property type="entry name" value="Glyco_hydro_2_N2"/>
    <property type="match status" value="1"/>
</dbReference>
<evidence type="ECO:0000256" key="10">
    <source>
        <dbReference type="ARBA" id="ARBA00033445"/>
    </source>
</evidence>
<dbReference type="InterPro" id="IPR054593">
    <property type="entry name" value="Beta-mannosidase-like_N2"/>
</dbReference>
<dbReference type="InterPro" id="IPR036156">
    <property type="entry name" value="Beta-gal/glucu_dom_sf"/>
</dbReference>
<dbReference type="Gene3D" id="3.20.20.80">
    <property type="entry name" value="Glycosidases"/>
    <property type="match status" value="1"/>
</dbReference>
<evidence type="ECO:0000256" key="9">
    <source>
        <dbReference type="ARBA" id="ARBA00023295"/>
    </source>
</evidence>
<name>A0A9N9MKB7_9CUCU</name>
<evidence type="ECO:0000259" key="12">
    <source>
        <dbReference type="Pfam" id="PF00703"/>
    </source>
</evidence>
<dbReference type="OrthoDB" id="2866996at2759"/>
<dbReference type="InterPro" id="IPR013783">
    <property type="entry name" value="Ig-like_fold"/>
</dbReference>
<evidence type="ECO:0000256" key="1">
    <source>
        <dbReference type="ARBA" id="ARBA00000829"/>
    </source>
</evidence>
<evidence type="ECO:0000259" key="13">
    <source>
        <dbReference type="Pfam" id="PF17753"/>
    </source>
</evidence>
<evidence type="ECO:0000256" key="4">
    <source>
        <dbReference type="ARBA" id="ARBA00012754"/>
    </source>
</evidence>
<evidence type="ECO:0000256" key="2">
    <source>
        <dbReference type="ARBA" id="ARBA00004371"/>
    </source>
</evidence>
<dbReference type="FunFam" id="3.20.20.80:FF:000050">
    <property type="entry name" value="Beta-mannosidase B"/>
    <property type="match status" value="1"/>
</dbReference>
<keyword evidence="8" id="KW-0458">Lysosome</keyword>
<dbReference type="PANTHER" id="PTHR43730:SF1">
    <property type="entry name" value="BETA-MANNOSIDASE"/>
    <property type="match status" value="1"/>
</dbReference>
<evidence type="ECO:0000256" key="5">
    <source>
        <dbReference type="ARBA" id="ARBA00022729"/>
    </source>
</evidence>
<evidence type="ECO:0000256" key="3">
    <source>
        <dbReference type="ARBA" id="ARBA00007401"/>
    </source>
</evidence>
<gene>
    <name evidence="15" type="ORF">CEUTPL_LOCUS5313</name>
</gene>
<keyword evidence="5 11" id="KW-0732">Signal</keyword>
<feature type="signal peptide" evidence="11">
    <location>
        <begin position="1"/>
        <end position="18"/>
    </location>
</feature>
<evidence type="ECO:0000256" key="11">
    <source>
        <dbReference type="SAM" id="SignalP"/>
    </source>
</evidence>
<keyword evidence="7" id="KW-0325">Glycoprotein</keyword>
<dbReference type="PANTHER" id="PTHR43730">
    <property type="entry name" value="BETA-MANNOSIDASE"/>
    <property type="match status" value="1"/>
</dbReference>
<protein>
    <recommendedName>
        <fullName evidence="4">beta-mannosidase</fullName>
        <ecNumber evidence="4">3.2.1.25</ecNumber>
    </recommendedName>
    <alternativeName>
        <fullName evidence="10">Mannanase</fullName>
    </alternativeName>
</protein>